<sequence>MADSLAMGNRASWALWHAAYRRLVRSSFATVPLYREHWALAGRTDPVLVPGRTGTDGGALAPEILTRRAADLVPLAGGSAVLDPLRGLGSVLPWCLPLRVGTVVAVGTDIATQPPSDLPRGVRGCLLGPGLENLLHGNRKIVAVATTAELGKLPYAVDPVPCHEVGDLPHDPYGLVTDPMLGVLGGVRACGRWHLDWTRVYARETSAGLAFSLLRQRSPRLVDVLAGGGVPGTVEACPRHGTPVLRT</sequence>
<organism evidence="1 2">
    <name type="scientific">Amycolatopsis melonis</name>
    <dbReference type="NCBI Taxonomy" id="3156488"/>
    <lineage>
        <taxon>Bacteria</taxon>
        <taxon>Bacillati</taxon>
        <taxon>Actinomycetota</taxon>
        <taxon>Actinomycetes</taxon>
        <taxon>Pseudonocardiales</taxon>
        <taxon>Pseudonocardiaceae</taxon>
        <taxon>Amycolatopsis</taxon>
    </lineage>
</organism>
<gene>
    <name evidence="1" type="ORF">ABJI51_30725</name>
</gene>
<reference evidence="1 2" key="1">
    <citation type="submission" date="2024-05" db="EMBL/GenBank/DDBJ databases">
        <authorList>
            <person name="Zhao H."/>
            <person name="Xu Y."/>
            <person name="Lin S."/>
            <person name="Spain J.C."/>
            <person name="Zhou N.-Y."/>
        </authorList>
    </citation>
    <scope>NUCLEOTIDE SEQUENCE [LARGE SCALE GENOMIC DNA]</scope>
    <source>
        <strain evidence="1 2">NEAU-NG30</strain>
    </source>
</reference>
<dbReference type="RefSeq" id="WP_348954537.1">
    <property type="nucleotide sequence ID" value="NZ_JBDZYD010000012.1"/>
</dbReference>
<dbReference type="EMBL" id="JBDZYD010000012">
    <property type="protein sequence ID" value="MEQ0563474.1"/>
    <property type="molecule type" value="Genomic_DNA"/>
</dbReference>
<comment type="caution">
    <text evidence="1">The sequence shown here is derived from an EMBL/GenBank/DDBJ whole genome shotgun (WGS) entry which is preliminary data.</text>
</comment>
<proteinExistence type="predicted"/>
<evidence type="ECO:0000313" key="1">
    <source>
        <dbReference type="EMBL" id="MEQ0563474.1"/>
    </source>
</evidence>
<keyword evidence="2" id="KW-1185">Reference proteome</keyword>
<protein>
    <submittedName>
        <fullName evidence="1">Uncharacterized protein</fullName>
    </submittedName>
</protein>
<dbReference type="Proteomes" id="UP001440984">
    <property type="component" value="Unassembled WGS sequence"/>
</dbReference>
<accession>A0ABV0LMF6</accession>
<evidence type="ECO:0000313" key="2">
    <source>
        <dbReference type="Proteomes" id="UP001440984"/>
    </source>
</evidence>
<name>A0ABV0LMF6_9PSEU</name>